<dbReference type="STRING" id="426701.SAMN04488098_11092"/>
<reference evidence="3" key="1">
    <citation type="submission" date="2016-10" db="EMBL/GenBank/DDBJ databases">
        <authorList>
            <person name="Varghese N."/>
            <person name="Submissions S."/>
        </authorList>
    </citation>
    <scope>NUCLEOTIDE SEQUENCE [LARGE SCALE GENOMIC DNA]</scope>
    <source>
        <strain evidence="3">DSM 19181</strain>
    </source>
</reference>
<organism evidence="2 3">
    <name type="scientific">Alkalibacterium thalassium</name>
    <dbReference type="NCBI Taxonomy" id="426701"/>
    <lineage>
        <taxon>Bacteria</taxon>
        <taxon>Bacillati</taxon>
        <taxon>Bacillota</taxon>
        <taxon>Bacilli</taxon>
        <taxon>Lactobacillales</taxon>
        <taxon>Carnobacteriaceae</taxon>
        <taxon>Alkalibacterium</taxon>
    </lineage>
</organism>
<dbReference type="RefSeq" id="WP_091269042.1">
    <property type="nucleotide sequence ID" value="NZ_FNFK01000109.1"/>
</dbReference>
<proteinExistence type="predicted"/>
<dbReference type="Gene3D" id="3.30.460.30">
    <property type="entry name" value="Glutamyl-tRNA reductase, N-terminal domain"/>
    <property type="match status" value="1"/>
</dbReference>
<evidence type="ECO:0000313" key="2">
    <source>
        <dbReference type="EMBL" id="SDK98761.1"/>
    </source>
</evidence>
<evidence type="ECO:0000313" key="3">
    <source>
        <dbReference type="Proteomes" id="UP000199433"/>
    </source>
</evidence>
<dbReference type="Pfam" id="PF05201">
    <property type="entry name" value="GlutR_N"/>
    <property type="match status" value="1"/>
</dbReference>
<dbReference type="OrthoDB" id="110209at2"/>
<accession>A0A1G9GDW2</accession>
<gene>
    <name evidence="2" type="ORF">SAMN04488098_11092</name>
</gene>
<dbReference type="GO" id="GO:0008883">
    <property type="term" value="F:glutamyl-tRNA reductase activity"/>
    <property type="evidence" value="ECO:0007669"/>
    <property type="project" value="InterPro"/>
</dbReference>
<dbReference type="PANTHER" id="PTHR43013">
    <property type="entry name" value="GLUTAMYL-TRNA REDUCTASE"/>
    <property type="match status" value="1"/>
</dbReference>
<dbReference type="PANTHER" id="PTHR43013:SF1">
    <property type="entry name" value="GLUTAMYL-TRNA REDUCTASE"/>
    <property type="match status" value="1"/>
</dbReference>
<evidence type="ECO:0000259" key="1">
    <source>
        <dbReference type="Pfam" id="PF05201"/>
    </source>
</evidence>
<sequence>MKLLMYGVNRDTVSSDDIHKYSLTRASRREHLHDIHAFDGVSEVVLLVTENRNEYYLYVDEKDFKHGDLLRYLSQYTDKMLEEVILETYSKFNEDVVRHLLNLSSNVETAEQHSYEPVDIIDQALMDAVEEKTAGPVLQMLFKNAVDFSLDLCEKESIRPLLQGNVPRAVRSIRSMLEPSGDHHYCVIGNEDLTNQIIKHFSGSDFGSLTVLYRNEQTERSVEELKRWLAITNQQNRIKLIHLVDSSQFLYRLAKADALLIGTCENHNCISEELLQDMFEMRPTAKNQLIFDFSTAQDETVFSRYASLTYKHIEDEAKKQYDTETMESAQTAFEELISVATGQYMNRYNEIQECEQFPALKKLQPIKEMASAEK</sequence>
<dbReference type="InterPro" id="IPR015895">
    <property type="entry name" value="4pyrrol_synth_GluRdtase_N"/>
</dbReference>
<dbReference type="EMBL" id="FNFK01000109">
    <property type="protein sequence ID" value="SDK98761.1"/>
    <property type="molecule type" value="Genomic_DNA"/>
</dbReference>
<dbReference type="Proteomes" id="UP000199433">
    <property type="component" value="Unassembled WGS sequence"/>
</dbReference>
<dbReference type="AlphaFoldDB" id="A0A1G9GDW2"/>
<protein>
    <submittedName>
        <fullName evidence="2">Glutamyl-tRNA reductase</fullName>
    </submittedName>
</protein>
<dbReference type="InterPro" id="IPR036343">
    <property type="entry name" value="GluRdtase_N_sf"/>
</dbReference>
<feature type="domain" description="Glutamyl-tRNA reductase N-terminal" evidence="1">
    <location>
        <begin position="7"/>
        <end position="148"/>
    </location>
</feature>
<keyword evidence="3" id="KW-1185">Reference proteome</keyword>
<dbReference type="GO" id="GO:0019353">
    <property type="term" value="P:protoporphyrinogen IX biosynthetic process from glutamate"/>
    <property type="evidence" value="ECO:0007669"/>
    <property type="project" value="TreeGrafter"/>
</dbReference>
<dbReference type="SUPFAM" id="SSF69742">
    <property type="entry name" value="Glutamyl tRNA-reductase catalytic, N-terminal domain"/>
    <property type="match status" value="1"/>
</dbReference>
<name>A0A1G9GDW2_9LACT</name>
<dbReference type="GO" id="GO:0050661">
    <property type="term" value="F:NADP binding"/>
    <property type="evidence" value="ECO:0007669"/>
    <property type="project" value="InterPro"/>
</dbReference>